<feature type="active site" description="Proton donor/acceptor" evidence="9">
    <location>
        <position position="146"/>
    </location>
</feature>
<keyword evidence="7 9" id="KW-0573">Peptidoglycan synthesis</keyword>
<dbReference type="Gene3D" id="2.40.440.10">
    <property type="entry name" value="L,D-transpeptidase catalytic domain-like"/>
    <property type="match status" value="1"/>
</dbReference>
<dbReference type="GO" id="GO:0071972">
    <property type="term" value="F:peptidoglycan L,D-transpeptidase activity"/>
    <property type="evidence" value="ECO:0007669"/>
    <property type="project" value="TreeGrafter"/>
</dbReference>
<evidence type="ECO:0000256" key="3">
    <source>
        <dbReference type="ARBA" id="ARBA00022676"/>
    </source>
</evidence>
<evidence type="ECO:0000256" key="9">
    <source>
        <dbReference type="PROSITE-ProRule" id="PRU01373"/>
    </source>
</evidence>
<dbReference type="PANTHER" id="PTHR30582:SF24">
    <property type="entry name" value="L,D-TRANSPEPTIDASE ERFK_SRFK-RELATED"/>
    <property type="match status" value="1"/>
</dbReference>
<dbReference type="AlphaFoldDB" id="A0A139SQW7"/>
<dbReference type="CDD" id="cd16913">
    <property type="entry name" value="YkuD_like"/>
    <property type="match status" value="1"/>
</dbReference>
<dbReference type="Proteomes" id="UP000071392">
    <property type="component" value="Unassembled WGS sequence"/>
</dbReference>
<feature type="active site" description="Nucleophile" evidence="9">
    <location>
        <position position="162"/>
    </location>
</feature>
<dbReference type="InterPro" id="IPR038063">
    <property type="entry name" value="Transpep_catalytic_dom"/>
</dbReference>
<evidence type="ECO:0000313" key="11">
    <source>
        <dbReference type="EMBL" id="KXU36927.1"/>
    </source>
</evidence>
<dbReference type="PROSITE" id="PS52029">
    <property type="entry name" value="LD_TPASE"/>
    <property type="match status" value="1"/>
</dbReference>
<name>A0A139SQW7_9BACT</name>
<keyword evidence="5" id="KW-0378">Hydrolase</keyword>
<gene>
    <name evidence="11" type="ORF">AXK12_02640</name>
</gene>
<evidence type="ECO:0000256" key="8">
    <source>
        <dbReference type="ARBA" id="ARBA00023316"/>
    </source>
</evidence>
<dbReference type="OrthoDB" id="9787225at2"/>
<evidence type="ECO:0000256" key="2">
    <source>
        <dbReference type="ARBA" id="ARBA00005992"/>
    </source>
</evidence>
<dbReference type="PANTHER" id="PTHR30582">
    <property type="entry name" value="L,D-TRANSPEPTIDASE"/>
    <property type="match status" value="1"/>
</dbReference>
<organism evidence="11 12">
    <name type="scientific">Cephaloticoccus capnophilus</name>
    <dbReference type="NCBI Taxonomy" id="1548208"/>
    <lineage>
        <taxon>Bacteria</taxon>
        <taxon>Pseudomonadati</taxon>
        <taxon>Verrucomicrobiota</taxon>
        <taxon>Opitutia</taxon>
        <taxon>Opitutales</taxon>
        <taxon>Opitutaceae</taxon>
        <taxon>Cephaloticoccus</taxon>
    </lineage>
</organism>
<dbReference type="Pfam" id="PF03734">
    <property type="entry name" value="YkuD"/>
    <property type="match status" value="1"/>
</dbReference>
<comment type="pathway">
    <text evidence="1 9">Cell wall biogenesis; peptidoglycan biosynthesis.</text>
</comment>
<comment type="caution">
    <text evidence="11">The sequence shown here is derived from an EMBL/GenBank/DDBJ whole genome shotgun (WGS) entry which is preliminary data.</text>
</comment>
<evidence type="ECO:0000256" key="5">
    <source>
        <dbReference type="ARBA" id="ARBA00022801"/>
    </source>
</evidence>
<dbReference type="GO" id="GO:0008360">
    <property type="term" value="P:regulation of cell shape"/>
    <property type="evidence" value="ECO:0007669"/>
    <property type="project" value="UniProtKB-UniRule"/>
</dbReference>
<dbReference type="STRING" id="1548208.AXK12_02640"/>
<dbReference type="InterPro" id="IPR005490">
    <property type="entry name" value="LD_TPept_cat_dom"/>
</dbReference>
<dbReference type="GO" id="GO:0005576">
    <property type="term" value="C:extracellular region"/>
    <property type="evidence" value="ECO:0007669"/>
    <property type="project" value="TreeGrafter"/>
</dbReference>
<evidence type="ECO:0000259" key="10">
    <source>
        <dbReference type="PROSITE" id="PS52029"/>
    </source>
</evidence>
<proteinExistence type="inferred from homology"/>
<evidence type="ECO:0000313" key="12">
    <source>
        <dbReference type="Proteomes" id="UP000071392"/>
    </source>
</evidence>
<keyword evidence="6 9" id="KW-0133">Cell shape</keyword>
<keyword evidence="12" id="KW-1185">Reference proteome</keyword>
<sequence>MKPWERVTQACTQRGIKPTARVLLVSIDGGTLQLFRNAQLVKSYLVSTSRRPPSNQKGSLGTPRGLHEIVERIGSGQPIGMVFKGRVPTGQHFSELPLSEQGLSGATDSPGSGNLITSRILWLGGLEDGVNRGGDCDTRSRYIYIHGTNHESRIGQNFSAGCILMRNLDIIELYEEVRTGDLVLIE</sequence>
<keyword evidence="8 9" id="KW-0961">Cell wall biogenesis/degradation</keyword>
<dbReference type="SUPFAM" id="SSF141523">
    <property type="entry name" value="L,D-transpeptidase catalytic domain-like"/>
    <property type="match status" value="1"/>
</dbReference>
<evidence type="ECO:0000256" key="4">
    <source>
        <dbReference type="ARBA" id="ARBA00022679"/>
    </source>
</evidence>
<comment type="similarity">
    <text evidence="2">Belongs to the YkuD family.</text>
</comment>
<evidence type="ECO:0000256" key="6">
    <source>
        <dbReference type="ARBA" id="ARBA00022960"/>
    </source>
</evidence>
<keyword evidence="4" id="KW-0808">Transferase</keyword>
<dbReference type="GO" id="GO:0071555">
    <property type="term" value="P:cell wall organization"/>
    <property type="evidence" value="ECO:0007669"/>
    <property type="project" value="UniProtKB-UniRule"/>
</dbReference>
<protein>
    <recommendedName>
        <fullName evidence="10">L,D-TPase catalytic domain-containing protein</fullName>
    </recommendedName>
</protein>
<dbReference type="UniPathway" id="UPA00219"/>
<dbReference type="InterPro" id="IPR050979">
    <property type="entry name" value="LD-transpeptidase"/>
</dbReference>
<dbReference type="GO" id="GO:0018104">
    <property type="term" value="P:peptidoglycan-protein cross-linking"/>
    <property type="evidence" value="ECO:0007669"/>
    <property type="project" value="TreeGrafter"/>
</dbReference>
<evidence type="ECO:0000256" key="7">
    <source>
        <dbReference type="ARBA" id="ARBA00022984"/>
    </source>
</evidence>
<accession>A0A139SQW7</accession>
<reference evidence="11 12" key="1">
    <citation type="submission" date="2016-02" db="EMBL/GenBank/DDBJ databases">
        <authorList>
            <person name="Wen L."/>
            <person name="He K."/>
            <person name="Yang H."/>
        </authorList>
    </citation>
    <scope>NUCLEOTIDE SEQUENCE [LARGE SCALE GENOMIC DNA]</scope>
    <source>
        <strain evidence="11 12">CV41</strain>
    </source>
</reference>
<feature type="domain" description="L,D-TPase catalytic" evidence="10">
    <location>
        <begin position="21"/>
        <end position="186"/>
    </location>
</feature>
<dbReference type="GO" id="GO:0016757">
    <property type="term" value="F:glycosyltransferase activity"/>
    <property type="evidence" value="ECO:0007669"/>
    <property type="project" value="UniProtKB-KW"/>
</dbReference>
<keyword evidence="3" id="KW-0328">Glycosyltransferase</keyword>
<evidence type="ECO:0000256" key="1">
    <source>
        <dbReference type="ARBA" id="ARBA00004752"/>
    </source>
</evidence>
<dbReference type="EMBL" id="LSZP01000018">
    <property type="protein sequence ID" value="KXU36927.1"/>
    <property type="molecule type" value="Genomic_DNA"/>
</dbReference>